<protein>
    <submittedName>
        <fullName evidence="9">Glycosyltransferase</fullName>
    </submittedName>
</protein>
<dbReference type="CDD" id="cd04187">
    <property type="entry name" value="DPM1_like_bac"/>
    <property type="match status" value="1"/>
</dbReference>
<comment type="caution">
    <text evidence="9">The sequence shown here is derived from an EMBL/GenBank/DDBJ whole genome shotgun (WGS) entry which is preliminary data.</text>
</comment>
<keyword evidence="3 9" id="KW-0808">Transferase</keyword>
<dbReference type="Pfam" id="PF00535">
    <property type="entry name" value="Glycos_transf_2"/>
    <property type="match status" value="1"/>
</dbReference>
<dbReference type="Gene3D" id="3.90.550.10">
    <property type="entry name" value="Spore Coat Polysaccharide Biosynthesis Protein SpsA, Chain A"/>
    <property type="match status" value="1"/>
</dbReference>
<evidence type="ECO:0000256" key="6">
    <source>
        <dbReference type="ARBA" id="ARBA00023136"/>
    </source>
</evidence>
<dbReference type="InterPro" id="IPR001173">
    <property type="entry name" value="Glyco_trans_2-like"/>
</dbReference>
<dbReference type="InterPro" id="IPR050256">
    <property type="entry name" value="Glycosyltransferase_2"/>
</dbReference>
<keyword evidence="4 7" id="KW-0812">Transmembrane</keyword>
<feature type="transmembrane region" description="Helical" evidence="7">
    <location>
        <begin position="256"/>
        <end position="277"/>
    </location>
</feature>
<evidence type="ECO:0000256" key="7">
    <source>
        <dbReference type="SAM" id="Phobius"/>
    </source>
</evidence>
<keyword evidence="2" id="KW-0328">Glycosyltransferase</keyword>
<dbReference type="GO" id="GO:0016757">
    <property type="term" value="F:glycosyltransferase activity"/>
    <property type="evidence" value="ECO:0007669"/>
    <property type="project" value="UniProtKB-KW"/>
</dbReference>
<keyword evidence="5 7" id="KW-1133">Transmembrane helix</keyword>
<dbReference type="PANTHER" id="PTHR48090">
    <property type="entry name" value="UNDECAPRENYL-PHOSPHATE 4-DEOXY-4-FORMAMIDO-L-ARABINOSE TRANSFERASE-RELATED"/>
    <property type="match status" value="1"/>
</dbReference>
<proteinExistence type="predicted"/>
<comment type="subcellular location">
    <subcellularLocation>
        <location evidence="1">Membrane</location>
        <topology evidence="1">Multi-pass membrane protein</topology>
    </subcellularLocation>
</comment>
<gene>
    <name evidence="9" type="ORF">D1639_05475</name>
</gene>
<sequence length="334" mass="36944">MRGGAAVPRGGSASVTDGFVDKRKTVSVVVPCFNEVGNVRPMAEALCEQMGALERYDYEVIFIDNCSVDGTREELRRICDTMPKVKAILNARNFGQFNSPYYGLCQATGDCAIAISCDFQDPVELIPEMLAAWEGGSKIVCPVKTESDESGVVYFARSCYYKLIRKLSSVEQIEHFTGFGLYDRSFLEVMRGLSDPTPFLRGIVAELGPANRAEIPYHQHKRKTGKSHNNFWILYDAAMLSFASYTKAPVRAATTVGFVVAATSFVFAIVCLVFKIAHWEAFSTGVVPVLLAVLFFSGVQLFFLGLLGEYVLSIAQRSMNRPLVIEEERLGTWA</sequence>
<evidence type="ECO:0000256" key="3">
    <source>
        <dbReference type="ARBA" id="ARBA00022679"/>
    </source>
</evidence>
<feature type="domain" description="Glycosyltransferase 2-like" evidence="8">
    <location>
        <begin position="27"/>
        <end position="173"/>
    </location>
</feature>
<name>A0A7C9NLS3_9BACT</name>
<dbReference type="AlphaFoldDB" id="A0A7C9NLS3"/>
<organism evidence="9">
    <name type="scientific">Muribaculaceae bacterium Z82</name>
    <dbReference type="NCBI Taxonomy" id="2304548"/>
    <lineage>
        <taxon>Bacteria</taxon>
        <taxon>Pseudomonadati</taxon>
        <taxon>Bacteroidota</taxon>
        <taxon>Bacteroidia</taxon>
        <taxon>Bacteroidales</taxon>
        <taxon>Muribaculaceae</taxon>
    </lineage>
</organism>
<dbReference type="InterPro" id="IPR029044">
    <property type="entry name" value="Nucleotide-diphossugar_trans"/>
</dbReference>
<evidence type="ECO:0000313" key="9">
    <source>
        <dbReference type="EMBL" id="NBI34487.1"/>
    </source>
</evidence>
<dbReference type="GO" id="GO:0005886">
    <property type="term" value="C:plasma membrane"/>
    <property type="evidence" value="ECO:0007669"/>
    <property type="project" value="TreeGrafter"/>
</dbReference>
<dbReference type="PANTHER" id="PTHR48090:SF1">
    <property type="entry name" value="PROPHAGE BACTOPRENOL GLUCOSYL TRANSFERASE HOMOLOG"/>
    <property type="match status" value="1"/>
</dbReference>
<evidence type="ECO:0000259" key="8">
    <source>
        <dbReference type="Pfam" id="PF00535"/>
    </source>
</evidence>
<accession>A0A7C9NLS3</accession>
<evidence type="ECO:0000256" key="1">
    <source>
        <dbReference type="ARBA" id="ARBA00004141"/>
    </source>
</evidence>
<evidence type="ECO:0000256" key="4">
    <source>
        <dbReference type="ARBA" id="ARBA00022692"/>
    </source>
</evidence>
<feature type="transmembrane region" description="Helical" evidence="7">
    <location>
        <begin position="289"/>
        <end position="312"/>
    </location>
</feature>
<reference evidence="9" key="1">
    <citation type="submission" date="2018-08" db="EMBL/GenBank/DDBJ databases">
        <title>Murine metabolic-syndrome-specific gut microbial biobank.</title>
        <authorList>
            <person name="Liu C."/>
        </authorList>
    </citation>
    <scope>NUCLEOTIDE SEQUENCE [LARGE SCALE GENOMIC DNA]</scope>
    <source>
        <strain evidence="9">Z82</strain>
    </source>
</reference>
<evidence type="ECO:0000256" key="5">
    <source>
        <dbReference type="ARBA" id="ARBA00022989"/>
    </source>
</evidence>
<evidence type="ECO:0000256" key="2">
    <source>
        <dbReference type="ARBA" id="ARBA00022676"/>
    </source>
</evidence>
<dbReference type="EMBL" id="QWKH01000030">
    <property type="protein sequence ID" value="NBI34487.1"/>
    <property type="molecule type" value="Genomic_DNA"/>
</dbReference>
<dbReference type="SUPFAM" id="SSF53448">
    <property type="entry name" value="Nucleotide-diphospho-sugar transferases"/>
    <property type="match status" value="1"/>
</dbReference>
<keyword evidence="6 7" id="KW-0472">Membrane</keyword>